<name>A0A8K0V3P4_9ENTR</name>
<gene>
    <name evidence="2" type="ORF">JJB97_13100</name>
</gene>
<dbReference type="RefSeq" id="WP_238714451.1">
    <property type="nucleotide sequence ID" value="NZ_JAEPBH010000034.1"/>
</dbReference>
<dbReference type="Proteomes" id="UP000659047">
    <property type="component" value="Unassembled WGS sequence"/>
</dbReference>
<sequence length="438" mass="49969">MTGSYFAVRHGTFSFPLGLSLLFTPLLADARIASETIGGVNKQSITSQTPLLQLNTTLKMEAYSLRNANLRNGEKRENELELEPLARFRVDVAKNRLLYGAIELEFTNKTTRKTGKQEKKKTRLDVTQGYIGVDINAINTDLRIGRWLYRDMREWLFDENMDGLLARWKKGKWQADALGARMNYLQRDLLDRTSRSRANKTTLATLLRFKVDKDWQTGGYVVASKNTHDEGFRQLHYGLRSHNEKREGLRHWVELGMMTGNREGSRRWGRVFDAGATYIFDTPLRPRLTLGYAYASKHYNQTGLQSNEGSFGGKTKFTFYGNTLAPELTNLQILTAAVGMDITPDSDLELVYHHYRQTQMADLKTHDTALKSRYDQRSSRNLGNSIDLIWGVEMSKKLRTELIAGVFLPSKRLRASSSVNASRSSPAYSVGFEVEYKF</sequence>
<evidence type="ECO:0000313" key="3">
    <source>
        <dbReference type="Proteomes" id="UP000659047"/>
    </source>
</evidence>
<evidence type="ECO:0000313" key="2">
    <source>
        <dbReference type="EMBL" id="MBK4716246.1"/>
    </source>
</evidence>
<dbReference type="InterPro" id="IPR025388">
    <property type="entry name" value="Alginate_export_dom"/>
</dbReference>
<dbReference type="AlphaFoldDB" id="A0A8K0V3P4"/>
<dbReference type="InterPro" id="IPR053728">
    <property type="entry name" value="Alginate_Permeability_Chnl"/>
</dbReference>
<dbReference type="EMBL" id="JAEPBH010000034">
    <property type="protein sequence ID" value="MBK4716246.1"/>
    <property type="molecule type" value="Genomic_DNA"/>
</dbReference>
<organism evidence="2 3">
    <name type="scientific">Tenebrionibacter intestinalis</name>
    <dbReference type="NCBI Taxonomy" id="2799638"/>
    <lineage>
        <taxon>Bacteria</taxon>
        <taxon>Pseudomonadati</taxon>
        <taxon>Pseudomonadota</taxon>
        <taxon>Gammaproteobacteria</taxon>
        <taxon>Enterobacterales</taxon>
        <taxon>Enterobacteriaceae</taxon>
        <taxon>Tenebrionibacter/Tenebrionicola group</taxon>
        <taxon>Tenebrionibacter</taxon>
    </lineage>
</organism>
<feature type="domain" description="Alginate export" evidence="1">
    <location>
        <begin position="57"/>
        <end position="422"/>
    </location>
</feature>
<comment type="caution">
    <text evidence="2">The sequence shown here is derived from an EMBL/GenBank/DDBJ whole genome shotgun (WGS) entry which is preliminary data.</text>
</comment>
<accession>A0A8K0V3P4</accession>
<evidence type="ECO:0000259" key="1">
    <source>
        <dbReference type="Pfam" id="PF13372"/>
    </source>
</evidence>
<reference evidence="2" key="1">
    <citation type="submission" date="2021-01" db="EMBL/GenBank/DDBJ databases">
        <title>Intestinitalea alba gen. nov., sp. nov., a novel genus of the family Enterobacteriaceae, isolated from the gut of the plastic-eating mealworm Tenebrio molitor L.</title>
        <authorList>
            <person name="Yang Y."/>
        </authorList>
    </citation>
    <scope>NUCLEOTIDE SEQUENCE</scope>
    <source>
        <strain evidence="2">BIT-L3</strain>
    </source>
</reference>
<dbReference type="Pfam" id="PF13372">
    <property type="entry name" value="Alginate_exp"/>
    <property type="match status" value="1"/>
</dbReference>
<dbReference type="Gene3D" id="2.40.160.100">
    <property type="match status" value="1"/>
</dbReference>
<keyword evidence="3" id="KW-1185">Reference proteome</keyword>
<protein>
    <submittedName>
        <fullName evidence="2">Alginate export family protein</fullName>
    </submittedName>
</protein>
<proteinExistence type="predicted"/>